<dbReference type="PANTHER" id="PTHR43540:SF16">
    <property type="entry name" value="ISOCHORISMATASE-LIKE DOMAIN-CONTAINING PROTEIN"/>
    <property type="match status" value="1"/>
</dbReference>
<dbReference type="InterPro" id="IPR050272">
    <property type="entry name" value="Isochorismatase-like_hydrls"/>
</dbReference>
<dbReference type="InterPro" id="IPR036380">
    <property type="entry name" value="Isochorismatase-like_sf"/>
</dbReference>
<evidence type="ECO:0000256" key="2">
    <source>
        <dbReference type="ARBA" id="ARBA00022801"/>
    </source>
</evidence>
<feature type="domain" description="Isochorismatase-like" evidence="3">
    <location>
        <begin position="16"/>
        <end position="201"/>
    </location>
</feature>
<evidence type="ECO:0000313" key="4">
    <source>
        <dbReference type="EMBL" id="CAG9285272.1"/>
    </source>
</evidence>
<dbReference type="Proteomes" id="UP000836788">
    <property type="component" value="Chromosome 2"/>
</dbReference>
<dbReference type="AlphaFoldDB" id="A0A8J9X5Y5"/>
<dbReference type="PANTHER" id="PTHR43540">
    <property type="entry name" value="PEROXYUREIDOACRYLATE/UREIDOACRYLATE AMIDOHYDROLASE-RELATED"/>
    <property type="match status" value="1"/>
</dbReference>
<organism evidence="4">
    <name type="scientific">Phaeodactylum tricornutum</name>
    <name type="common">Diatom</name>
    <dbReference type="NCBI Taxonomy" id="2850"/>
    <lineage>
        <taxon>Eukaryota</taxon>
        <taxon>Sar</taxon>
        <taxon>Stramenopiles</taxon>
        <taxon>Ochrophyta</taxon>
        <taxon>Bacillariophyta</taxon>
        <taxon>Bacillariophyceae</taxon>
        <taxon>Bacillariophycidae</taxon>
        <taxon>Naviculales</taxon>
        <taxon>Phaeodactylaceae</taxon>
        <taxon>Phaeodactylum</taxon>
    </lineage>
</organism>
<accession>A0A8J9X5Y5</accession>
<evidence type="ECO:0000259" key="3">
    <source>
        <dbReference type="Pfam" id="PF00857"/>
    </source>
</evidence>
<gene>
    <name evidence="4" type="ORF">PTTT1_LOCUS28523</name>
</gene>
<evidence type="ECO:0000256" key="1">
    <source>
        <dbReference type="ARBA" id="ARBA00006336"/>
    </source>
</evidence>
<name>A0A8J9X5Y5_PHATR</name>
<dbReference type="EMBL" id="OU594943">
    <property type="protein sequence ID" value="CAG9285272.1"/>
    <property type="molecule type" value="Genomic_DNA"/>
</dbReference>
<protein>
    <recommendedName>
        <fullName evidence="3">Isochorismatase-like domain-containing protein</fullName>
    </recommendedName>
</protein>
<dbReference type="Pfam" id="PF00857">
    <property type="entry name" value="Isochorismatase"/>
    <property type="match status" value="1"/>
</dbReference>
<dbReference type="CDD" id="cd00431">
    <property type="entry name" value="cysteine_hydrolases"/>
    <property type="match status" value="1"/>
</dbReference>
<dbReference type="Gene3D" id="3.40.50.850">
    <property type="entry name" value="Isochorismatase-like"/>
    <property type="match status" value="1"/>
</dbReference>
<dbReference type="GO" id="GO:0016787">
    <property type="term" value="F:hydrolase activity"/>
    <property type="evidence" value="ECO:0007669"/>
    <property type="project" value="UniProtKB-KW"/>
</dbReference>
<dbReference type="SUPFAM" id="SSF52499">
    <property type="entry name" value="Isochorismatase-like hydrolases"/>
    <property type="match status" value="1"/>
</dbReference>
<comment type="similarity">
    <text evidence="1">Belongs to the isochorismatase family.</text>
</comment>
<sequence length="214" mass="23133">MSQSSRLFFTLIPKETAVVLIEFQNEFATPGGKLYDAVKPCMEQTNTLENSKKLMDAARNAGCTIIHCPICFDPGHNEIAEFPYGILAGVKEGAAFTNGEWGADFCETMIPSPGDLIVKGKSGLCGFQSTNLDFLLSQKGIKNVVLGGFLTNCCVESTMRTAYEKGYQVYTLKDCVAATSVEAQNATLEYNFGMFSVATTSVEVLEALQTTIAV</sequence>
<proteinExistence type="inferred from homology"/>
<dbReference type="InterPro" id="IPR000868">
    <property type="entry name" value="Isochorismatase-like_dom"/>
</dbReference>
<keyword evidence="2" id="KW-0378">Hydrolase</keyword>
<reference evidence="4" key="1">
    <citation type="submission" date="2022-02" db="EMBL/GenBank/DDBJ databases">
        <authorList>
            <person name="Giguere J D."/>
        </authorList>
    </citation>
    <scope>NUCLEOTIDE SEQUENCE</scope>
    <source>
        <strain evidence="4">CCAP 1055/1</strain>
    </source>
</reference>